<feature type="domain" description="Xylose isomerase-like TIM barrel" evidence="1">
    <location>
        <begin position="18"/>
        <end position="316"/>
    </location>
</feature>
<dbReference type="InterPro" id="IPR013022">
    <property type="entry name" value="Xyl_isomerase-like_TIM-brl"/>
</dbReference>
<evidence type="ECO:0000259" key="1">
    <source>
        <dbReference type="Pfam" id="PF01261"/>
    </source>
</evidence>
<dbReference type="SUPFAM" id="SSF51658">
    <property type="entry name" value="Xylose isomerase-like"/>
    <property type="match status" value="1"/>
</dbReference>
<organism evidence="2 3">
    <name type="scientific">Pseudozyma flocculosa</name>
    <dbReference type="NCBI Taxonomy" id="84751"/>
    <lineage>
        <taxon>Eukaryota</taxon>
        <taxon>Fungi</taxon>
        <taxon>Dikarya</taxon>
        <taxon>Basidiomycota</taxon>
        <taxon>Ustilaginomycotina</taxon>
        <taxon>Ustilaginomycetes</taxon>
        <taxon>Ustilaginales</taxon>
        <taxon>Ustilaginaceae</taxon>
        <taxon>Pseudozyma</taxon>
    </lineage>
</organism>
<dbReference type="Pfam" id="PF01261">
    <property type="entry name" value="AP_endonuc_2"/>
    <property type="match status" value="1"/>
</dbReference>
<dbReference type="Gene3D" id="3.20.20.150">
    <property type="entry name" value="Divalent-metal-dependent TIM barrel enzymes"/>
    <property type="match status" value="1"/>
</dbReference>
<dbReference type="Proteomes" id="UP000323386">
    <property type="component" value="Unassembled WGS sequence"/>
</dbReference>
<keyword evidence="3" id="KW-1185">Reference proteome</keyword>
<dbReference type="EMBL" id="OOIP01000001">
    <property type="protein sequence ID" value="SPO35062.1"/>
    <property type="molecule type" value="Genomic_DNA"/>
</dbReference>
<evidence type="ECO:0000313" key="3">
    <source>
        <dbReference type="Proteomes" id="UP000323386"/>
    </source>
</evidence>
<dbReference type="InterPro" id="IPR050312">
    <property type="entry name" value="IolE/XylAMocC-like"/>
</dbReference>
<dbReference type="PANTHER" id="PTHR12110:SF21">
    <property type="entry name" value="XYLOSE ISOMERASE-LIKE TIM BARREL DOMAIN-CONTAINING PROTEIN"/>
    <property type="match status" value="1"/>
</dbReference>
<dbReference type="OrthoDB" id="5360893at2759"/>
<proteinExistence type="predicted"/>
<dbReference type="InterPro" id="IPR036237">
    <property type="entry name" value="Xyl_isomerase-like_sf"/>
</dbReference>
<dbReference type="AlphaFoldDB" id="A0A5C3ESQ4"/>
<gene>
    <name evidence="2" type="ORF">PSFLO_00533</name>
</gene>
<sequence>MSASLGRHAARHGLEAKIAALREAGYHGIEIHFECLQNEARRLFSLDSAVAPCAEQLYAAARSVRARCEAASLQIICLEPFLHYPGLLPTSRRDERLAEVPMWFTLADLLGTDMIQVASAMFGGPFVSNDESRIVEDLTILADMGLRWPRPKFWAYEAMCFGHCTTTWEQAWRQVQRVDRPNFGIVMDTFQILGAIYADPTSVDGKHVGADEAVEATLTKLRDTFEGPANAANRSKIFFMQLGDARKMDPPLSEESDIFDASQHANVKMCWARMHRLFPGEGYMPAQRIAQVILQDCGWRGWVSAEYFNADTFTDDAAFPAQAACRCRKGHDEFIEAMQE</sequence>
<reference evidence="2 3" key="1">
    <citation type="submission" date="2018-03" db="EMBL/GenBank/DDBJ databases">
        <authorList>
            <person name="Guldener U."/>
        </authorList>
    </citation>
    <scope>NUCLEOTIDE SEQUENCE [LARGE SCALE GENOMIC DNA]</scope>
    <source>
        <strain evidence="2 3">DAOM196992</strain>
    </source>
</reference>
<name>A0A5C3ESQ4_9BASI</name>
<accession>A0A5C3ESQ4</accession>
<evidence type="ECO:0000313" key="2">
    <source>
        <dbReference type="EMBL" id="SPO35062.1"/>
    </source>
</evidence>
<protein>
    <submittedName>
        <fullName evidence="2">Related to dehydroshikimate dehydratase</fullName>
    </submittedName>
</protein>
<dbReference type="PANTHER" id="PTHR12110">
    <property type="entry name" value="HYDROXYPYRUVATE ISOMERASE"/>
    <property type="match status" value="1"/>
</dbReference>